<gene>
    <name evidence="1" type="ORF">RMCN_3068</name>
</gene>
<dbReference type="EMBL" id="BCTA01000036">
    <property type="protein sequence ID" value="GAT09935.1"/>
    <property type="molecule type" value="Genomic_DNA"/>
</dbReference>
<organism evidence="1 2">
    <name type="scientific">Mycolicibacterium novocastrense</name>
    <name type="common">Mycobacterium novocastrense</name>
    <dbReference type="NCBI Taxonomy" id="59813"/>
    <lineage>
        <taxon>Bacteria</taxon>
        <taxon>Bacillati</taxon>
        <taxon>Actinomycetota</taxon>
        <taxon>Actinomycetes</taxon>
        <taxon>Mycobacteriales</taxon>
        <taxon>Mycobacteriaceae</taxon>
        <taxon>Mycolicibacterium</taxon>
    </lineage>
</organism>
<protein>
    <submittedName>
        <fullName evidence="1">Uncharacterized protein</fullName>
    </submittedName>
</protein>
<reference evidence="1 2" key="1">
    <citation type="journal article" date="2016" name="Genome Announc.">
        <title>Draft Genome Sequences of Five Rapidly Growing Mycobacterium Species, M. thermoresistibile, M. fortuitum subsp. acetamidolyticum, M. canariasense, M. brisbanense, and M. novocastrense.</title>
        <authorList>
            <person name="Katahira K."/>
            <person name="Ogura Y."/>
            <person name="Gotoh Y."/>
            <person name="Hayashi T."/>
        </authorList>
    </citation>
    <scope>NUCLEOTIDE SEQUENCE [LARGE SCALE GENOMIC DNA]</scope>
    <source>
        <strain evidence="1 2">JCM18114</strain>
    </source>
</reference>
<keyword evidence="2" id="KW-1185">Reference proteome</keyword>
<accession>A0ABQ0KK23</accession>
<name>A0ABQ0KK23_MYCNV</name>
<evidence type="ECO:0000313" key="2">
    <source>
        <dbReference type="Proteomes" id="UP000069773"/>
    </source>
</evidence>
<dbReference type="Proteomes" id="UP000069773">
    <property type="component" value="Unassembled WGS sequence"/>
</dbReference>
<comment type="caution">
    <text evidence="1">The sequence shown here is derived from an EMBL/GenBank/DDBJ whole genome shotgun (WGS) entry which is preliminary data.</text>
</comment>
<sequence length="63" mass="6344">MNGATARPARRSAPIKPVATVVFPLPDAGAAITTAGVALLTSPSAPAYTTAASDRVCTPTHRK</sequence>
<evidence type="ECO:0000313" key="1">
    <source>
        <dbReference type="EMBL" id="GAT09935.1"/>
    </source>
</evidence>
<proteinExistence type="predicted"/>